<dbReference type="PROSITE" id="PS50035">
    <property type="entry name" value="PLD"/>
    <property type="match status" value="2"/>
</dbReference>
<dbReference type="OrthoDB" id="9762009at2"/>
<dbReference type="GO" id="GO:0008808">
    <property type="term" value="F:cardiolipin synthase activity"/>
    <property type="evidence" value="ECO:0007669"/>
    <property type="project" value="TreeGrafter"/>
</dbReference>
<evidence type="ECO:0000313" key="2">
    <source>
        <dbReference type="EMBL" id="PNG07898.1"/>
    </source>
</evidence>
<organism evidence="2 3">
    <name type="scientific">Stutzerimonas stutzeri</name>
    <name type="common">Pseudomonas stutzeri</name>
    <dbReference type="NCBI Taxonomy" id="316"/>
    <lineage>
        <taxon>Bacteria</taxon>
        <taxon>Pseudomonadati</taxon>
        <taxon>Pseudomonadota</taxon>
        <taxon>Gammaproteobacteria</taxon>
        <taxon>Pseudomonadales</taxon>
        <taxon>Pseudomonadaceae</taxon>
        <taxon>Stutzerimonas</taxon>
    </lineage>
</organism>
<reference evidence="2 3" key="1">
    <citation type="submission" date="2018-01" db="EMBL/GenBank/DDBJ databases">
        <title>Denitrification phenotypes of diverse strains of Pseudomonas stutzeri.</title>
        <authorList>
            <person name="Milligan D.A."/>
            <person name="Bergaust L."/>
            <person name="Bakken L.R."/>
            <person name="Frostegard A."/>
        </authorList>
    </citation>
    <scope>NUCLEOTIDE SEQUENCE [LARGE SCALE GENOMIC DNA]</scope>
    <source>
        <strain evidence="2 3">28a3</strain>
    </source>
</reference>
<dbReference type="InterPro" id="IPR001736">
    <property type="entry name" value="PLipase_D/transphosphatidylase"/>
</dbReference>
<dbReference type="PANTHER" id="PTHR21248:SF23">
    <property type="entry name" value="CARDIOLIPIN SYNTHASE B"/>
    <property type="match status" value="1"/>
</dbReference>
<accession>A0A2N8SZL6</accession>
<dbReference type="CDD" id="cd09110">
    <property type="entry name" value="PLDc_CLS_1"/>
    <property type="match status" value="1"/>
</dbReference>
<dbReference type="GO" id="GO:0016020">
    <property type="term" value="C:membrane"/>
    <property type="evidence" value="ECO:0007669"/>
    <property type="project" value="TreeGrafter"/>
</dbReference>
<dbReference type="PANTHER" id="PTHR21248">
    <property type="entry name" value="CARDIOLIPIN SYNTHASE"/>
    <property type="match status" value="1"/>
</dbReference>
<proteinExistence type="predicted"/>
<evidence type="ECO:0000259" key="1">
    <source>
        <dbReference type="PROSITE" id="PS50035"/>
    </source>
</evidence>
<protein>
    <submittedName>
        <fullName evidence="2">Cardiolipin synthase B</fullName>
    </submittedName>
</protein>
<dbReference type="SUPFAM" id="SSF56024">
    <property type="entry name" value="Phospholipase D/nuclease"/>
    <property type="match status" value="2"/>
</dbReference>
<dbReference type="Pfam" id="PF13091">
    <property type="entry name" value="PLDc_2"/>
    <property type="match status" value="2"/>
</dbReference>
<sequence>MPSSQYQWRGGNSLELYENGPAFFPRMLDRINQAVHSIDLEIYLIERGANERLFMAALRSAAERGVVVRLLVDGLGSKDFLKHNSSDLIRSGIQLKVFNPMSVLALKQRLHRDHRKILLLDRQELFIGGAGITDQFWNPDQGTFDWREVMVWAQGPVVGDALDLFEHQWTGDRRSEINEQPAGTGPSENSDGYALLSFVSSDHEGLVKRTNQWVETAQHRLWFITPYFLPRIAACKRLTDAAERGVDVRLYLPGPNIDHASVRLAGRSHYDTFLDAGIKIFEGKERFSHAKILLIDQRASIGSCNFDFWGLGWNREANLEVQDAHLIRQTEQLIDNYQRQSHAITRDIWKQRPPPQRCMTTVAGVISRAIERCVSG</sequence>
<dbReference type="EMBL" id="POUW01000001">
    <property type="protein sequence ID" value="PNG07898.1"/>
    <property type="molecule type" value="Genomic_DNA"/>
</dbReference>
<feature type="domain" description="PLD phosphodiesterase" evidence="1">
    <location>
        <begin position="109"/>
        <end position="136"/>
    </location>
</feature>
<name>A0A2N8SZL6_STUST</name>
<dbReference type="Gene3D" id="3.30.870.10">
    <property type="entry name" value="Endonuclease Chain A"/>
    <property type="match status" value="2"/>
</dbReference>
<feature type="domain" description="PLD phosphodiesterase" evidence="1">
    <location>
        <begin position="284"/>
        <end position="307"/>
    </location>
</feature>
<dbReference type="InterPro" id="IPR025202">
    <property type="entry name" value="PLD-like_dom"/>
</dbReference>
<dbReference type="RefSeq" id="WP_102845862.1">
    <property type="nucleotide sequence ID" value="NZ_JAMOIG010000009.1"/>
</dbReference>
<dbReference type="Proteomes" id="UP000235897">
    <property type="component" value="Unassembled WGS sequence"/>
</dbReference>
<gene>
    <name evidence="2" type="ORF">CXL00_02270</name>
</gene>
<dbReference type="AlphaFoldDB" id="A0A2N8SZL6"/>
<evidence type="ECO:0000313" key="3">
    <source>
        <dbReference type="Proteomes" id="UP000235897"/>
    </source>
</evidence>
<dbReference type="GO" id="GO:0032049">
    <property type="term" value="P:cardiolipin biosynthetic process"/>
    <property type="evidence" value="ECO:0007669"/>
    <property type="project" value="UniProtKB-ARBA"/>
</dbReference>
<comment type="caution">
    <text evidence="2">The sequence shown here is derived from an EMBL/GenBank/DDBJ whole genome shotgun (WGS) entry which is preliminary data.</text>
</comment>